<reference evidence="3" key="1">
    <citation type="journal article" date="2015" name="Nature">
        <title>Complex archaea that bridge the gap between prokaryotes and eukaryotes.</title>
        <authorList>
            <person name="Spang A."/>
            <person name="Saw J.H."/>
            <person name="Jorgensen S.L."/>
            <person name="Zaremba-Niedzwiedzka K."/>
            <person name="Martijn J."/>
            <person name="Lind A.E."/>
            <person name="van Eijk R."/>
            <person name="Schleper C."/>
            <person name="Guy L."/>
            <person name="Ettema T.J."/>
        </authorList>
    </citation>
    <scope>NUCLEOTIDE SEQUENCE</scope>
</reference>
<evidence type="ECO:0000259" key="2">
    <source>
        <dbReference type="SMART" id="SM00014"/>
    </source>
</evidence>
<accession>A0A0F9LQX3</accession>
<keyword evidence="1" id="KW-1133">Transmembrane helix</keyword>
<feature type="transmembrane region" description="Helical" evidence="1">
    <location>
        <begin position="53"/>
        <end position="73"/>
    </location>
</feature>
<feature type="transmembrane region" description="Helical" evidence="1">
    <location>
        <begin position="184"/>
        <end position="202"/>
    </location>
</feature>
<gene>
    <name evidence="3" type="ORF">LCGC14_1167590</name>
</gene>
<name>A0A0F9LQX3_9ZZZZ</name>
<feature type="transmembrane region" description="Helical" evidence="1">
    <location>
        <begin position="153"/>
        <end position="178"/>
    </location>
</feature>
<dbReference type="SUPFAM" id="SSF48317">
    <property type="entry name" value="Acid phosphatase/Vanadium-dependent haloperoxidase"/>
    <property type="match status" value="1"/>
</dbReference>
<sequence length="342" mass="37854">MSEKREFLSKRALIIIGIVSIIVLLLGIILILAGLNNSFYASQSSIQAIFKGITYLGEPIVFIIITSILYFGYNKKFAKNLVLSLLIATYLNQLFKSIFQDPRPAANIDATEDYGMVETSYGFPSGHTQTAVAFWGYLGCEFKDNTTYKLKNFTIPIVPVILSAIIFLVSISRIIVGVHDLQDIVGGFLIGISVLLLFMYLEPVVSDKFTNLSFNFKIILIVTVSISMFLVGTLLFPNAGLGLVTNPVLFPDSGAFGLFGGVILGFGIGYILEGEYIKYDPSSLSKKKRLINVVLGIVFLLAVFVPFEYLLKIDSVFYRFARYGLASFVLAFIVPLVFKKIN</sequence>
<feature type="transmembrane region" description="Helical" evidence="1">
    <location>
        <begin position="214"/>
        <end position="235"/>
    </location>
</feature>
<feature type="transmembrane region" description="Helical" evidence="1">
    <location>
        <begin position="317"/>
        <end position="338"/>
    </location>
</feature>
<feature type="transmembrane region" description="Helical" evidence="1">
    <location>
        <begin position="293"/>
        <end position="311"/>
    </location>
</feature>
<protein>
    <recommendedName>
        <fullName evidence="2">Phosphatidic acid phosphatase type 2/haloperoxidase domain-containing protein</fullName>
    </recommendedName>
</protein>
<evidence type="ECO:0000313" key="3">
    <source>
        <dbReference type="EMBL" id="KKM97484.1"/>
    </source>
</evidence>
<evidence type="ECO:0000256" key="1">
    <source>
        <dbReference type="SAM" id="Phobius"/>
    </source>
</evidence>
<dbReference type="SMART" id="SM00014">
    <property type="entry name" value="acidPPc"/>
    <property type="match status" value="1"/>
</dbReference>
<proteinExistence type="predicted"/>
<dbReference type="InterPro" id="IPR036938">
    <property type="entry name" value="PAP2/HPO_sf"/>
</dbReference>
<feature type="transmembrane region" description="Helical" evidence="1">
    <location>
        <begin position="12"/>
        <end position="33"/>
    </location>
</feature>
<feature type="domain" description="Phosphatidic acid phosphatase type 2/haloperoxidase" evidence="2">
    <location>
        <begin position="81"/>
        <end position="199"/>
    </location>
</feature>
<dbReference type="AlphaFoldDB" id="A0A0F9LQX3"/>
<dbReference type="PANTHER" id="PTHR14969">
    <property type="entry name" value="SPHINGOSINE-1-PHOSPHATE PHOSPHOHYDROLASE"/>
    <property type="match status" value="1"/>
</dbReference>
<keyword evidence="1" id="KW-0812">Transmembrane</keyword>
<comment type="caution">
    <text evidence="3">The sequence shown here is derived from an EMBL/GenBank/DDBJ whole genome shotgun (WGS) entry which is preliminary data.</text>
</comment>
<keyword evidence="1" id="KW-0472">Membrane</keyword>
<dbReference type="InterPro" id="IPR000326">
    <property type="entry name" value="PAP2/HPO"/>
</dbReference>
<organism evidence="3">
    <name type="scientific">marine sediment metagenome</name>
    <dbReference type="NCBI Taxonomy" id="412755"/>
    <lineage>
        <taxon>unclassified sequences</taxon>
        <taxon>metagenomes</taxon>
        <taxon>ecological metagenomes</taxon>
    </lineage>
</organism>
<dbReference type="Gene3D" id="1.20.144.10">
    <property type="entry name" value="Phosphatidic acid phosphatase type 2/haloperoxidase"/>
    <property type="match status" value="2"/>
</dbReference>
<feature type="transmembrane region" description="Helical" evidence="1">
    <location>
        <begin position="255"/>
        <end position="272"/>
    </location>
</feature>
<dbReference type="Pfam" id="PF01569">
    <property type="entry name" value="PAP2"/>
    <property type="match status" value="1"/>
</dbReference>
<dbReference type="EMBL" id="LAZR01005743">
    <property type="protein sequence ID" value="KKM97484.1"/>
    <property type="molecule type" value="Genomic_DNA"/>
</dbReference>
<dbReference type="PANTHER" id="PTHR14969:SF13">
    <property type="entry name" value="AT30094P"/>
    <property type="match status" value="1"/>
</dbReference>